<feature type="transmembrane region" description="Helical" evidence="9">
    <location>
        <begin position="85"/>
        <end position="103"/>
    </location>
</feature>
<evidence type="ECO:0000256" key="8">
    <source>
        <dbReference type="ARBA" id="ARBA00023136"/>
    </source>
</evidence>
<evidence type="ECO:0000256" key="4">
    <source>
        <dbReference type="ARBA" id="ARBA00022475"/>
    </source>
</evidence>
<feature type="transmembrane region" description="Helical" evidence="9">
    <location>
        <begin position="228"/>
        <end position="248"/>
    </location>
</feature>
<dbReference type="SUPFAM" id="SSF161098">
    <property type="entry name" value="MetI-like"/>
    <property type="match status" value="1"/>
</dbReference>
<dbReference type="NCBIfam" id="TIGR02141">
    <property type="entry name" value="modB_ABC"/>
    <property type="match status" value="1"/>
</dbReference>
<dbReference type="CDD" id="cd06261">
    <property type="entry name" value="TM_PBP2"/>
    <property type="match status" value="1"/>
</dbReference>
<feature type="domain" description="ABC transmembrane type-1" evidence="11">
    <location>
        <begin position="47"/>
        <end position="249"/>
    </location>
</feature>
<dbReference type="PANTHER" id="PTHR30183:SF3">
    <property type="entry name" value="MOLYBDENUM TRANSPORT SYSTEM PERMEASE PROTEIN MODB"/>
    <property type="match status" value="1"/>
</dbReference>
<feature type="transmembrane region" description="Helical" evidence="9">
    <location>
        <begin position="115"/>
        <end position="143"/>
    </location>
</feature>
<dbReference type="InterPro" id="IPR011867">
    <property type="entry name" value="ModB_ABC"/>
</dbReference>
<dbReference type="AlphaFoldDB" id="A0A8J8SHG8"/>
<evidence type="ECO:0000313" key="12">
    <source>
        <dbReference type="EMBL" id="QUI23561.1"/>
    </source>
</evidence>
<feature type="transmembrane region" description="Helical" evidence="9">
    <location>
        <begin position="41"/>
        <end position="65"/>
    </location>
</feature>
<evidence type="ECO:0000256" key="6">
    <source>
        <dbReference type="ARBA" id="ARBA00022692"/>
    </source>
</evidence>
<dbReference type="NCBIfam" id="TIGR01581">
    <property type="entry name" value="Mo_ABC_porter"/>
    <property type="match status" value="1"/>
</dbReference>
<comment type="function">
    <text evidence="10">Part of the binding-protein-dependent transport system for molybdenum; probably responsible for the translocation of the substrate across the membrane.</text>
</comment>
<dbReference type="RefSeq" id="WP_212694246.1">
    <property type="nucleotide sequence ID" value="NZ_CP058649.1"/>
</dbReference>
<gene>
    <name evidence="12" type="primary">modB</name>
    <name evidence="12" type="ORF">HZI73_15265</name>
</gene>
<evidence type="ECO:0000256" key="9">
    <source>
        <dbReference type="RuleBase" id="RU363032"/>
    </source>
</evidence>
<dbReference type="Proteomes" id="UP000683246">
    <property type="component" value="Chromosome"/>
</dbReference>
<evidence type="ECO:0000256" key="10">
    <source>
        <dbReference type="RuleBase" id="RU365097"/>
    </source>
</evidence>
<dbReference type="Pfam" id="PF00528">
    <property type="entry name" value="BPD_transp_1"/>
    <property type="match status" value="1"/>
</dbReference>
<dbReference type="PROSITE" id="PS50928">
    <property type="entry name" value="ABC_TM1"/>
    <property type="match status" value="1"/>
</dbReference>
<keyword evidence="6 9" id="KW-0812">Transmembrane</keyword>
<keyword evidence="5 10" id="KW-0500">Molybdenum</keyword>
<dbReference type="InterPro" id="IPR000515">
    <property type="entry name" value="MetI-like"/>
</dbReference>
<evidence type="ECO:0000259" key="11">
    <source>
        <dbReference type="PROSITE" id="PS50928"/>
    </source>
</evidence>
<evidence type="ECO:0000313" key="13">
    <source>
        <dbReference type="Proteomes" id="UP000683246"/>
    </source>
</evidence>
<dbReference type="EMBL" id="CP058649">
    <property type="protein sequence ID" value="QUI23561.1"/>
    <property type="molecule type" value="Genomic_DNA"/>
</dbReference>
<protein>
    <recommendedName>
        <fullName evidence="10">Molybdenum transport system permease</fullName>
    </recommendedName>
</protein>
<evidence type="ECO:0000256" key="3">
    <source>
        <dbReference type="ARBA" id="ARBA00022448"/>
    </source>
</evidence>
<comment type="subcellular location">
    <subcellularLocation>
        <location evidence="1 9">Cell membrane</location>
        <topology evidence="1 9">Multi-pass membrane protein</topology>
    </subcellularLocation>
</comment>
<dbReference type="Gene3D" id="1.10.3720.10">
    <property type="entry name" value="MetI-like"/>
    <property type="match status" value="1"/>
</dbReference>
<reference evidence="12" key="1">
    <citation type="submission" date="2020-07" db="EMBL/GenBank/DDBJ databases">
        <title>Vallitalea pronyensis genome.</title>
        <authorList>
            <person name="Postec A."/>
        </authorList>
    </citation>
    <scope>NUCLEOTIDE SEQUENCE</scope>
    <source>
        <strain evidence="12">FatNI3</strain>
    </source>
</reference>
<evidence type="ECO:0000256" key="1">
    <source>
        <dbReference type="ARBA" id="ARBA00004651"/>
    </source>
</evidence>
<feature type="transmembrane region" description="Helical" evidence="9">
    <location>
        <begin position="6"/>
        <end position="29"/>
    </location>
</feature>
<comment type="similarity">
    <text evidence="2 10">Belongs to the binding-protein-dependent transport system permease family. CysTW subfamily.</text>
</comment>
<organism evidence="12 13">
    <name type="scientific">Vallitalea pronyensis</name>
    <dbReference type="NCBI Taxonomy" id="1348613"/>
    <lineage>
        <taxon>Bacteria</taxon>
        <taxon>Bacillati</taxon>
        <taxon>Bacillota</taxon>
        <taxon>Clostridia</taxon>
        <taxon>Lachnospirales</taxon>
        <taxon>Vallitaleaceae</taxon>
        <taxon>Vallitalea</taxon>
    </lineage>
</organism>
<sequence length="253" mass="28133">MNRRKGLLIISYLVAVCLIFIPMLAFVKLDFIRLFRNMEWDFILSAIGVSAWCSFIALIIIFILGLPTAYVMARYTFPFKRYMDMLISIPLVLPPAVTGLMLLMTFGRNGVIGRLLASIGINMTFSKTAVIMIYIFVGLPIFINTVSEGFLKVDKGLEVTALTLGDSPLKVFYKITYPLAKGSIGTGLIMAWARGIGEFGATIMFAGNIKGVTQTLPLAIYTAMESDIQVALFLSLMMILLSLFIIIITRKRR</sequence>
<evidence type="ECO:0000256" key="2">
    <source>
        <dbReference type="ARBA" id="ARBA00007069"/>
    </source>
</evidence>
<evidence type="ECO:0000256" key="5">
    <source>
        <dbReference type="ARBA" id="ARBA00022505"/>
    </source>
</evidence>
<accession>A0A8J8SHG8</accession>
<keyword evidence="7 9" id="KW-1133">Transmembrane helix</keyword>
<dbReference type="InterPro" id="IPR006469">
    <property type="entry name" value="NifC_ABC_porter"/>
</dbReference>
<dbReference type="KEGG" id="vpy:HZI73_15265"/>
<keyword evidence="3 9" id="KW-0813">Transport</keyword>
<dbReference type="GO" id="GO:0015098">
    <property type="term" value="F:molybdate ion transmembrane transporter activity"/>
    <property type="evidence" value="ECO:0007669"/>
    <property type="project" value="UniProtKB-UniRule"/>
</dbReference>
<name>A0A8J8SHG8_9FIRM</name>
<evidence type="ECO:0000256" key="7">
    <source>
        <dbReference type="ARBA" id="ARBA00022989"/>
    </source>
</evidence>
<proteinExistence type="inferred from homology"/>
<keyword evidence="8 9" id="KW-0472">Membrane</keyword>
<dbReference type="GO" id="GO:0005886">
    <property type="term" value="C:plasma membrane"/>
    <property type="evidence" value="ECO:0007669"/>
    <property type="project" value="UniProtKB-SubCell"/>
</dbReference>
<dbReference type="InterPro" id="IPR035906">
    <property type="entry name" value="MetI-like_sf"/>
</dbReference>
<dbReference type="PANTHER" id="PTHR30183">
    <property type="entry name" value="MOLYBDENUM TRANSPORT SYSTEM PERMEASE PROTEIN MODB"/>
    <property type="match status" value="1"/>
</dbReference>
<keyword evidence="13" id="KW-1185">Reference proteome</keyword>
<keyword evidence="4 10" id="KW-1003">Cell membrane</keyword>